<dbReference type="Pfam" id="PF13385">
    <property type="entry name" value="Laminin_G_3"/>
    <property type="match status" value="2"/>
</dbReference>
<keyword evidence="2" id="KW-1015">Disulfide bond</keyword>
<dbReference type="SUPFAM" id="SSF49899">
    <property type="entry name" value="Concanavalin A-like lectins/glucanases"/>
    <property type="match status" value="2"/>
</dbReference>
<evidence type="ECO:0000313" key="6">
    <source>
        <dbReference type="Proteomes" id="UP000366872"/>
    </source>
</evidence>
<dbReference type="Gene3D" id="2.60.120.200">
    <property type="match status" value="2"/>
</dbReference>
<evidence type="ECO:0000259" key="4">
    <source>
        <dbReference type="SMART" id="SM00560"/>
    </source>
</evidence>
<reference evidence="5 6" key="1">
    <citation type="submission" date="2019-04" db="EMBL/GenBank/DDBJ databases">
        <authorList>
            <person name="Van Vliet M D."/>
        </authorList>
    </citation>
    <scope>NUCLEOTIDE SEQUENCE [LARGE SCALE GENOMIC DNA]</scope>
    <source>
        <strain evidence="5 6">F1</strain>
    </source>
</reference>
<feature type="chain" id="PRO_5025634456" description="LamG-like jellyroll fold domain-containing protein" evidence="3">
    <location>
        <begin position="28"/>
        <end position="2108"/>
    </location>
</feature>
<evidence type="ECO:0000256" key="1">
    <source>
        <dbReference type="ARBA" id="ARBA00022729"/>
    </source>
</evidence>
<feature type="signal peptide" evidence="3">
    <location>
        <begin position="1"/>
        <end position="27"/>
    </location>
</feature>
<dbReference type="PANTHER" id="PTHR47635">
    <property type="entry name" value="CUB DOMAIN-CONTAINING PROTEIN"/>
    <property type="match status" value="1"/>
</dbReference>
<proteinExistence type="predicted"/>
<accession>A0A6C2UCC3</accession>
<name>A0A6C2UCC3_PONDE</name>
<keyword evidence="1 3" id="KW-0732">Signal</keyword>
<organism evidence="5 6">
    <name type="scientific">Pontiella desulfatans</name>
    <dbReference type="NCBI Taxonomy" id="2750659"/>
    <lineage>
        <taxon>Bacteria</taxon>
        <taxon>Pseudomonadati</taxon>
        <taxon>Kiritimatiellota</taxon>
        <taxon>Kiritimatiellia</taxon>
        <taxon>Kiritimatiellales</taxon>
        <taxon>Pontiellaceae</taxon>
        <taxon>Pontiella</taxon>
    </lineage>
</organism>
<dbReference type="PANTHER" id="PTHR47635:SF2">
    <property type="entry name" value="LAMG-LIKE JELLYROLL FOLD DOMAIN-CONTAINING PROTEIN"/>
    <property type="match status" value="1"/>
</dbReference>
<dbReference type="Proteomes" id="UP000366872">
    <property type="component" value="Unassembled WGS sequence"/>
</dbReference>
<evidence type="ECO:0000256" key="2">
    <source>
        <dbReference type="ARBA" id="ARBA00023157"/>
    </source>
</evidence>
<keyword evidence="6" id="KW-1185">Reference proteome</keyword>
<gene>
    <name evidence="5" type="ORF">PDESU_05676</name>
</gene>
<dbReference type="InterPro" id="IPR013783">
    <property type="entry name" value="Ig-like_fold"/>
</dbReference>
<dbReference type="Gene3D" id="2.60.40.10">
    <property type="entry name" value="Immunoglobulins"/>
    <property type="match status" value="2"/>
</dbReference>
<protein>
    <recommendedName>
        <fullName evidence="4">LamG-like jellyroll fold domain-containing protein</fullName>
    </recommendedName>
</protein>
<dbReference type="InterPro" id="IPR006558">
    <property type="entry name" value="LamG-like"/>
</dbReference>
<evidence type="ECO:0000313" key="5">
    <source>
        <dbReference type="EMBL" id="VGO17081.1"/>
    </source>
</evidence>
<feature type="domain" description="LamG-like jellyroll fold" evidence="4">
    <location>
        <begin position="1500"/>
        <end position="1645"/>
    </location>
</feature>
<sequence length="2108" mass="221544">MVGKFGVMPSLCALVVFTFCSAGFAQSNPIENQGIVTVSGAWNVSTNLWVGLYTGGNGLVVTNGGEVSTAYYTYVGHDAASDSNRVVIAGAGSEIRCNGTRVGLYGSNNSLRIEDGGKFYSSISGYYSAVGDWQGSDHNTLVVDGAGSLWDANYVAIGNNSSFNSLIVTNGGYVFADVSMLVGRRSGAANNKVVVTGAGSKVDVAWHLYLGCQWSDTHTNVTDSGGSGNTVRLEDGGVMDVVGFIFNRNQSRILLGEEAKLYCGGNYTQVSGADLQLTCAPDPLKSSQLIVSGIAELGGDLALELSDGFVPADGYSVKILSISGQVSGQFDSVVLPELPPDLTWELSKLYTEGTVSVAGPGEPSEVNGYKWLDLNTNGIWDAEEPPLENWTIYADLNTNLRLDDEEPFDLTDASGSYSLLVPSGNRMIGEVVPADWMQTFPGGTGEADYSNTLSRLNSCYAPNILSFGFTKLPPASGDGMLSVYAIADLNSSSEYLGLVADGQSLGNLFVSGGTQMSVSTTDVVLEQSMLNGWLADQSISFQATPSSYVANLGSTVLRLTLSYPTAGGLHSLDLDSGSIVTNLNFGNMITGLYVRVDLPVAATEGDGELIGQLQLRHPAYVDTPVALSSDAPTALAVPTNAVVVPAGESNAVFSAWVLDDARLDGTQPITVRATSPGYQAAVHQMIIHDNETAAMTLSLPQTTFEGAGTISGVLQLDRAPDTNIVVELVSNNPGKIGGASIVVPTGQTFVSFSLPVVDNAIIDGVQTATIEARVENWTSVQAFVFVFDNETTGIGLQLPASLSEGDGIATNAGTVTLTGTTPVDVNVLLTASDPYEIGVPMFVTVPAGTNSAPFDIVVIDDAETDGTQQVSLLAEAPGYVPAQKSLNIADNDVHHLEVGLPEGDLDVATPVALSVTAKTIDGFVVVDYAETLNLTASGDEGAVPVDPSLATNAVGGVISAEIAFGRIANKVQLFVEDGLGMRGTSTVFNVLGSLVSITPAALTNTWVEVDAAVTRTLVVSNAGNADLEFEIPGVLSGGGAVTNAPIEGLVADYPFNGNALDETGNGFNGTVVGAALAADRNGNADSAYGFDGVDDYIELGNSLGTASTTFTVSAWMNSSNPRYQILVSKKPSGIWLPGQWQFFVNASQVSFGFCNQIDSLQQAVVDVNLHDGEWHHVCGILEANRSLLYVDGQAMATNTSVGLASQYNIPIRIGDRNNSSGRQFFDGLLDDVQIYDRALNASEVAQLYNAPQPSSIAIDANLVVNGDFEGGNVGFKSAYVYTPASNSAAKGIYTVADDSLAWNGSFATTMKDHTSGAGQMLMATGSSAANTVVWQQDVAVVAGETYDFSAWTAGLSDLYLATLDFRIDGASIGSVATENHTWKPFAAEWMTTNSGTVTLSVVDTMVIPPFLPFGNSFALDDISFALVGGGETNPPDEGLVAHYPFNGNASDESGNGHDGAVNGATLTADRFGNPNSAYLFDGTDDYIAVADHVDLRLSNTDFSISAWFNESASNPSSLNTLLAKRNPYPTQQEGWMYGITGQTFGGGIPGKLRYFVSSGSDPYCTGNAIIPQSTWHHSVMTYEVASGTISFYVDGVLDSQHPGMPVPNASTSMEMNIGRDSRGADNLFHGIIDDIQIYNRALSATEVADLYEEKDDGGDDPWLTVEPASGTVPPGGSVEVAVTFNANGLNAGEHLEDVLQIICNDAFSPTNPVPVSMDVIGGGITLLPGHLDFGSLEVGLLATNALAVVNSATNEVGVQLACDNPYFVLPITNTLVQAGQTVHLPVWFNAQRIGTNAAVLTCVPDADTNKTASATLGANVYIVSATNEQKVITFDPAPVPNDGATILGYGEKGYGFAIPNYMYHYDSGRSGVADNGTGFLLFNTAGGSPLVIAPTNGATFSVLRIDLSEYSMSFDYPAPVAFKGNKADGGEVSVTFSTDGAMDGPGGDADFETFVFPAEFTDLVSLEVASDFYGMDNLEVVENTVIMPLDAYLAWRGGYLPQSAAGSGLWEDFDGDGQNNFAEFIAGMDPTNPASCFMVDSVNTSTNGAFVLNWESVTGRVYSVQWKESMTNGFQHVESNLRHPRNSYTDTVHRVEGSGFYSIEVELD</sequence>
<dbReference type="SMART" id="SM00560">
    <property type="entry name" value="LamGL"/>
    <property type="match status" value="2"/>
</dbReference>
<feature type="domain" description="LamG-like jellyroll fold" evidence="4">
    <location>
        <begin position="1108"/>
        <end position="1242"/>
    </location>
</feature>
<dbReference type="InterPro" id="IPR013320">
    <property type="entry name" value="ConA-like_dom_sf"/>
</dbReference>
<dbReference type="RefSeq" id="WP_168442651.1">
    <property type="nucleotide sequence ID" value="NZ_CAAHFG010000004.1"/>
</dbReference>
<evidence type="ECO:0000256" key="3">
    <source>
        <dbReference type="SAM" id="SignalP"/>
    </source>
</evidence>
<dbReference type="EMBL" id="CAAHFG010000004">
    <property type="protein sequence ID" value="VGO17081.1"/>
    <property type="molecule type" value="Genomic_DNA"/>
</dbReference>
<dbReference type="Gene3D" id="2.60.120.260">
    <property type="entry name" value="Galactose-binding domain-like"/>
    <property type="match status" value="1"/>
</dbReference>